<keyword evidence="5" id="KW-0046">Antibiotic resistance</keyword>
<dbReference type="CDD" id="cd03230">
    <property type="entry name" value="ABC_DR_subfamily_A"/>
    <property type="match status" value="1"/>
</dbReference>
<dbReference type="OrthoDB" id="9804819at2"/>
<dbReference type="PANTHER" id="PTHR42711:SF17">
    <property type="entry name" value="ABC TRANSPORTER ATP-BINDING PROTEIN"/>
    <property type="match status" value="1"/>
</dbReference>
<protein>
    <submittedName>
        <fullName evidence="7">Methionine ABC transporter ATP-binding protein</fullName>
    </submittedName>
</protein>
<dbReference type="PROSITE" id="PS00211">
    <property type="entry name" value="ABC_TRANSPORTER_1"/>
    <property type="match status" value="1"/>
</dbReference>
<dbReference type="GO" id="GO:0005886">
    <property type="term" value="C:plasma membrane"/>
    <property type="evidence" value="ECO:0007669"/>
    <property type="project" value="UniProtKB-SubCell"/>
</dbReference>
<dbReference type="GO" id="GO:0016887">
    <property type="term" value="F:ATP hydrolysis activity"/>
    <property type="evidence" value="ECO:0007669"/>
    <property type="project" value="InterPro"/>
</dbReference>
<dbReference type="InterPro" id="IPR003439">
    <property type="entry name" value="ABC_transporter-like_ATP-bd"/>
</dbReference>
<keyword evidence="8" id="KW-1185">Reference proteome</keyword>
<feature type="domain" description="ABC transporter" evidence="6">
    <location>
        <begin position="4"/>
        <end position="231"/>
    </location>
</feature>
<sequence>MASIELVDVHKHFGPRTHPVKAVDGLTTTIEPGEIVAILGPNGAGKTTAIDMVLGLTEPTSGTVRVFDTTPRRAVQAGRIGAVMQTGGLLRDLSVRETLTSIAALQRVPDRVDEVLEQAKLTALAGRRVSKCSGGEQQRIKMALALLTDPDLLVLDEPTAGMDVGARRDFWASMREQARAGRTIVFATHYLEEAQDFAQRIILIGKGRLLADGPVAEVQAMTSGRSLAASFTHPLTEGDPQLAALRALPGVTGIEVNGSRVRITALGSDAVARHLLESGAHDLVIEAPTLESAFLALTQEK</sequence>
<dbReference type="PANTHER" id="PTHR42711">
    <property type="entry name" value="ABC TRANSPORTER ATP-BINDING PROTEIN"/>
    <property type="match status" value="1"/>
</dbReference>
<evidence type="ECO:0000313" key="7">
    <source>
        <dbReference type="EMBL" id="SJN21025.1"/>
    </source>
</evidence>
<keyword evidence="4 7" id="KW-0067">ATP-binding</keyword>
<name>A0A1R4IN12_9ACTN</name>
<evidence type="ECO:0000256" key="3">
    <source>
        <dbReference type="ARBA" id="ARBA00022741"/>
    </source>
</evidence>
<organism evidence="7 8">
    <name type="scientific">Luteococcus japonicus LSP_Lj1</name>
    <dbReference type="NCBI Taxonomy" id="1255658"/>
    <lineage>
        <taxon>Bacteria</taxon>
        <taxon>Bacillati</taxon>
        <taxon>Actinomycetota</taxon>
        <taxon>Actinomycetes</taxon>
        <taxon>Propionibacteriales</taxon>
        <taxon>Propionibacteriaceae</taxon>
        <taxon>Luteococcus</taxon>
    </lineage>
</organism>
<dbReference type="Gene3D" id="3.40.50.300">
    <property type="entry name" value="P-loop containing nucleotide triphosphate hydrolases"/>
    <property type="match status" value="1"/>
</dbReference>
<keyword evidence="3" id="KW-0547">Nucleotide-binding</keyword>
<dbReference type="InterPro" id="IPR017871">
    <property type="entry name" value="ABC_transporter-like_CS"/>
</dbReference>
<dbReference type="Pfam" id="PF00005">
    <property type="entry name" value="ABC_tran"/>
    <property type="match status" value="1"/>
</dbReference>
<evidence type="ECO:0000256" key="2">
    <source>
        <dbReference type="ARBA" id="ARBA00022448"/>
    </source>
</evidence>
<dbReference type="InterPro" id="IPR027417">
    <property type="entry name" value="P-loop_NTPase"/>
</dbReference>
<dbReference type="EMBL" id="FUKQ01000010">
    <property type="protein sequence ID" value="SJN21025.1"/>
    <property type="molecule type" value="Genomic_DNA"/>
</dbReference>
<dbReference type="GO" id="GO:0046677">
    <property type="term" value="P:response to antibiotic"/>
    <property type="evidence" value="ECO:0007669"/>
    <property type="project" value="UniProtKB-KW"/>
</dbReference>
<dbReference type="AlphaFoldDB" id="A0A1R4IN12"/>
<dbReference type="InterPro" id="IPR003593">
    <property type="entry name" value="AAA+_ATPase"/>
</dbReference>
<keyword evidence="2" id="KW-0813">Transport</keyword>
<evidence type="ECO:0000256" key="5">
    <source>
        <dbReference type="ARBA" id="ARBA00023251"/>
    </source>
</evidence>
<dbReference type="SUPFAM" id="SSF52540">
    <property type="entry name" value="P-loop containing nucleoside triphosphate hydrolases"/>
    <property type="match status" value="1"/>
</dbReference>
<dbReference type="PROSITE" id="PS50893">
    <property type="entry name" value="ABC_TRANSPORTER_2"/>
    <property type="match status" value="1"/>
</dbReference>
<evidence type="ECO:0000256" key="4">
    <source>
        <dbReference type="ARBA" id="ARBA00022840"/>
    </source>
</evidence>
<accession>A0A1R4IN12</accession>
<evidence type="ECO:0000256" key="1">
    <source>
        <dbReference type="ARBA" id="ARBA00004202"/>
    </source>
</evidence>
<gene>
    <name evidence="7" type="ORF">FM114_02665</name>
</gene>
<dbReference type="SMART" id="SM00382">
    <property type="entry name" value="AAA"/>
    <property type="match status" value="1"/>
</dbReference>
<evidence type="ECO:0000313" key="8">
    <source>
        <dbReference type="Proteomes" id="UP000188342"/>
    </source>
</evidence>
<dbReference type="GO" id="GO:0005524">
    <property type="term" value="F:ATP binding"/>
    <property type="evidence" value="ECO:0007669"/>
    <property type="project" value="UniProtKB-KW"/>
</dbReference>
<comment type="subcellular location">
    <subcellularLocation>
        <location evidence="1">Cell membrane</location>
        <topology evidence="1">Peripheral membrane protein</topology>
    </subcellularLocation>
</comment>
<dbReference type="InterPro" id="IPR050763">
    <property type="entry name" value="ABC_transporter_ATP-binding"/>
</dbReference>
<evidence type="ECO:0000259" key="6">
    <source>
        <dbReference type="PROSITE" id="PS50893"/>
    </source>
</evidence>
<dbReference type="STRING" id="1255658.FM114_02665"/>
<proteinExistence type="predicted"/>
<dbReference type="Proteomes" id="UP000188342">
    <property type="component" value="Unassembled WGS sequence"/>
</dbReference>
<dbReference type="RefSeq" id="WP_094763648.1">
    <property type="nucleotide sequence ID" value="NZ_FUKQ01000010.1"/>
</dbReference>
<reference evidence="7 8" key="1">
    <citation type="submission" date="2017-02" db="EMBL/GenBank/DDBJ databases">
        <authorList>
            <person name="Peterson S.W."/>
        </authorList>
    </citation>
    <scope>NUCLEOTIDE SEQUENCE [LARGE SCALE GENOMIC DNA]</scope>
    <source>
        <strain evidence="7 8">LSP_Lj1</strain>
    </source>
</reference>